<accession>T0GQ65</accession>
<reference evidence="1 2" key="1">
    <citation type="journal article" date="2013" name="Genome Announc.">
        <title>Draft Genome Sequence of a Hexachlorocyclohexane-Degrading Bacterium, Sphingobium baderi Strain LL03T.</title>
        <authorList>
            <person name="Kaur J."/>
            <person name="Verma H."/>
            <person name="Tripathi C."/>
            <person name="Khurana J.P."/>
            <person name="Lal R."/>
        </authorList>
    </citation>
    <scope>NUCLEOTIDE SEQUENCE [LARGE SCALE GENOMIC DNA]</scope>
    <source>
        <strain evidence="1 2">LL03</strain>
    </source>
</reference>
<organism evidence="1 2">
    <name type="scientific">Sphingobium baderi LL03</name>
    <dbReference type="NCBI Taxonomy" id="1114964"/>
    <lineage>
        <taxon>Bacteria</taxon>
        <taxon>Pseudomonadati</taxon>
        <taxon>Pseudomonadota</taxon>
        <taxon>Alphaproteobacteria</taxon>
        <taxon>Sphingomonadales</taxon>
        <taxon>Sphingomonadaceae</taxon>
        <taxon>Sphingobium</taxon>
    </lineage>
</organism>
<name>T0GQ65_9SPHN</name>
<dbReference type="EMBL" id="ATIB01000050">
    <property type="protein sequence ID" value="EQB02133.1"/>
    <property type="molecule type" value="Genomic_DNA"/>
</dbReference>
<comment type="caution">
    <text evidence="1">The sequence shown here is derived from an EMBL/GenBank/DDBJ whole genome shotgun (WGS) entry which is preliminary data.</text>
</comment>
<evidence type="ECO:0000313" key="2">
    <source>
        <dbReference type="Proteomes" id="UP000015524"/>
    </source>
</evidence>
<keyword evidence="2" id="KW-1185">Reference proteome</keyword>
<dbReference type="RefSeq" id="WP_021244709.1">
    <property type="nucleotide sequence ID" value="NZ_ATIB01000050.1"/>
</dbReference>
<dbReference type="Proteomes" id="UP000015524">
    <property type="component" value="Unassembled WGS sequence"/>
</dbReference>
<evidence type="ECO:0000313" key="1">
    <source>
        <dbReference type="EMBL" id="EQB02133.1"/>
    </source>
</evidence>
<dbReference type="AlphaFoldDB" id="T0GQ65"/>
<dbReference type="PATRIC" id="fig|1114964.3.peg.1749"/>
<protein>
    <submittedName>
        <fullName evidence="1">Uncharacterized protein</fullName>
    </submittedName>
</protein>
<sequence length="56" mass="6125">MGKEKHALAEVALRDMVQGLAQWLRSDLDALDLARGERAQDVLVGMNAALYVKGET</sequence>
<proteinExistence type="predicted"/>
<gene>
    <name evidence="1" type="ORF">L485_08965</name>
</gene>